<dbReference type="SUPFAM" id="SSF117892">
    <property type="entry name" value="Band 7/SPFH domain"/>
    <property type="match status" value="1"/>
</dbReference>
<sequence>MSGKPRDVRDDGKPTGDGAPVGACSSREDNNGDSPLLFSTPATVVSSKPQDVIGLHSAHQGGTEINQHSSLVDNDNMATQNSEIEMDHQQRNHRARTTGYNISRSNVNENPGICAYILTAISIILIVATLPFSLVFCIKVVQEYERAVIFRLGRLVRGGAKGPDQPNRSDQSPNDSVSGIFFIIPCIDTYCKVDLRTVSFDVPPQEILSRDSVTVAVDAVVYYRISNATIAISNVEDYGHSTRLLAATTLRNVLGTKNLSEILSERESISHVMQASLDEATDPWGVKVERVEIKDVRLPVQLQRAMAAEAEATREARAKVIAAEGEQRASRALKEASEVLSDSSSALQLRYLQTLGSIATEKNSTIVFPIPLELFRGLLKK</sequence>
<accession>A0ABM1SRP6</accession>
<dbReference type="InterPro" id="IPR043202">
    <property type="entry name" value="Band-7_stomatin-like"/>
</dbReference>
<dbReference type="GeneID" id="106463162"/>
<dbReference type="PANTHER" id="PTHR10264">
    <property type="entry name" value="BAND 7 PROTEIN-RELATED"/>
    <property type="match status" value="1"/>
</dbReference>
<dbReference type="Gene3D" id="3.30.479.30">
    <property type="entry name" value="Band 7 domain"/>
    <property type="match status" value="1"/>
</dbReference>
<dbReference type="Gene3D" id="6.10.250.2090">
    <property type="match status" value="1"/>
</dbReference>
<dbReference type="Proteomes" id="UP000694941">
    <property type="component" value="Unplaced"/>
</dbReference>
<reference evidence="6" key="1">
    <citation type="submission" date="2025-08" db="UniProtKB">
        <authorList>
            <consortium name="RefSeq"/>
        </authorList>
    </citation>
    <scope>IDENTIFICATION</scope>
    <source>
        <tissue evidence="6">Muscle</tissue>
    </source>
</reference>
<evidence type="ECO:0000256" key="1">
    <source>
        <dbReference type="ARBA" id="ARBA00008164"/>
    </source>
</evidence>
<evidence type="ECO:0000256" key="2">
    <source>
        <dbReference type="SAM" id="MobiDB-lite"/>
    </source>
</evidence>
<protein>
    <submittedName>
        <fullName evidence="6">Band 7 protein AGAP004871-like isoform X1</fullName>
    </submittedName>
</protein>
<evidence type="ECO:0000313" key="6">
    <source>
        <dbReference type="RefSeq" id="XP_022246302.1"/>
    </source>
</evidence>
<dbReference type="InterPro" id="IPR036013">
    <property type="entry name" value="Band_7/SPFH_dom_sf"/>
</dbReference>
<proteinExistence type="inferred from homology"/>
<keyword evidence="3" id="KW-0812">Transmembrane</keyword>
<dbReference type="Pfam" id="PF01145">
    <property type="entry name" value="Band_7"/>
    <property type="match status" value="1"/>
</dbReference>
<feature type="region of interest" description="Disordered" evidence="2">
    <location>
        <begin position="1"/>
        <end position="40"/>
    </location>
</feature>
<evidence type="ECO:0000313" key="5">
    <source>
        <dbReference type="Proteomes" id="UP000694941"/>
    </source>
</evidence>
<name>A0ABM1SRP6_LIMPO</name>
<comment type="similarity">
    <text evidence="1">Belongs to the band 7/mec-2 family.</text>
</comment>
<keyword evidence="3" id="KW-0472">Membrane</keyword>
<feature type="compositionally biased region" description="Basic and acidic residues" evidence="2">
    <location>
        <begin position="1"/>
        <end position="14"/>
    </location>
</feature>
<dbReference type="RefSeq" id="XP_022246302.1">
    <property type="nucleotide sequence ID" value="XM_022390594.1"/>
</dbReference>
<dbReference type="PANTHER" id="PTHR10264:SF19">
    <property type="entry name" value="AT06885P-RELATED"/>
    <property type="match status" value="1"/>
</dbReference>
<dbReference type="InterPro" id="IPR001107">
    <property type="entry name" value="Band_7"/>
</dbReference>
<dbReference type="SMART" id="SM00244">
    <property type="entry name" value="PHB"/>
    <property type="match status" value="1"/>
</dbReference>
<keyword evidence="5" id="KW-1185">Reference proteome</keyword>
<feature type="domain" description="Band 7" evidence="4">
    <location>
        <begin position="136"/>
        <end position="310"/>
    </location>
</feature>
<gene>
    <name evidence="6" type="primary">LOC106463162</name>
</gene>
<feature type="transmembrane region" description="Helical" evidence="3">
    <location>
        <begin position="113"/>
        <end position="136"/>
    </location>
</feature>
<keyword evidence="3" id="KW-1133">Transmembrane helix</keyword>
<evidence type="ECO:0000256" key="3">
    <source>
        <dbReference type="SAM" id="Phobius"/>
    </source>
</evidence>
<dbReference type="PROSITE" id="PS01270">
    <property type="entry name" value="BAND_7"/>
    <property type="match status" value="1"/>
</dbReference>
<organism evidence="5 6">
    <name type="scientific">Limulus polyphemus</name>
    <name type="common">Atlantic horseshoe crab</name>
    <dbReference type="NCBI Taxonomy" id="6850"/>
    <lineage>
        <taxon>Eukaryota</taxon>
        <taxon>Metazoa</taxon>
        <taxon>Ecdysozoa</taxon>
        <taxon>Arthropoda</taxon>
        <taxon>Chelicerata</taxon>
        <taxon>Merostomata</taxon>
        <taxon>Xiphosura</taxon>
        <taxon>Limulidae</taxon>
        <taxon>Limulus</taxon>
    </lineage>
</organism>
<evidence type="ECO:0000259" key="4">
    <source>
        <dbReference type="SMART" id="SM00244"/>
    </source>
</evidence>
<dbReference type="InterPro" id="IPR018080">
    <property type="entry name" value="Band_7/stomatin-like_CS"/>
</dbReference>